<keyword evidence="2" id="KW-1185">Reference proteome</keyword>
<dbReference type="AlphaFoldDB" id="A0A8S1CR64"/>
<reference evidence="1 2" key="1">
    <citation type="submission" date="2020-04" db="EMBL/GenBank/DDBJ databases">
        <authorList>
            <person name="Alioto T."/>
            <person name="Alioto T."/>
            <person name="Gomez Garrido J."/>
        </authorList>
    </citation>
    <scope>NUCLEOTIDE SEQUENCE [LARGE SCALE GENOMIC DNA]</scope>
</reference>
<comment type="caution">
    <text evidence="1">The sequence shown here is derived from an EMBL/GenBank/DDBJ whole genome shotgun (WGS) entry which is preliminary data.</text>
</comment>
<evidence type="ECO:0000313" key="1">
    <source>
        <dbReference type="EMBL" id="CAB3370696.1"/>
    </source>
</evidence>
<dbReference type="Proteomes" id="UP000494165">
    <property type="component" value="Unassembled WGS sequence"/>
</dbReference>
<gene>
    <name evidence="1" type="ORF">CLODIP_2_CD04466</name>
</gene>
<evidence type="ECO:0000313" key="2">
    <source>
        <dbReference type="Proteomes" id="UP000494165"/>
    </source>
</evidence>
<proteinExistence type="predicted"/>
<protein>
    <submittedName>
        <fullName evidence="1">Uncharacterized protein</fullName>
    </submittedName>
</protein>
<dbReference type="EMBL" id="CADEPI010000054">
    <property type="protein sequence ID" value="CAB3370696.1"/>
    <property type="molecule type" value="Genomic_DNA"/>
</dbReference>
<organism evidence="1 2">
    <name type="scientific">Cloeon dipterum</name>
    <dbReference type="NCBI Taxonomy" id="197152"/>
    <lineage>
        <taxon>Eukaryota</taxon>
        <taxon>Metazoa</taxon>
        <taxon>Ecdysozoa</taxon>
        <taxon>Arthropoda</taxon>
        <taxon>Hexapoda</taxon>
        <taxon>Insecta</taxon>
        <taxon>Pterygota</taxon>
        <taxon>Palaeoptera</taxon>
        <taxon>Ephemeroptera</taxon>
        <taxon>Pisciforma</taxon>
        <taxon>Baetidae</taxon>
        <taxon>Cloeon</taxon>
    </lineage>
</organism>
<accession>A0A8S1CR64</accession>
<name>A0A8S1CR64_9INSE</name>
<sequence>MLAADGWKFTHALDTCQPASAFVYRPCDSQNHNFRVPSHCLEGLSVLLPAGDLSYFSRNFLLGAWEEEN</sequence>